<organism evidence="3 4">
    <name type="scientific">Orchesella dallaii</name>
    <dbReference type="NCBI Taxonomy" id="48710"/>
    <lineage>
        <taxon>Eukaryota</taxon>
        <taxon>Metazoa</taxon>
        <taxon>Ecdysozoa</taxon>
        <taxon>Arthropoda</taxon>
        <taxon>Hexapoda</taxon>
        <taxon>Collembola</taxon>
        <taxon>Entomobryomorpha</taxon>
        <taxon>Entomobryoidea</taxon>
        <taxon>Orchesellidae</taxon>
        <taxon>Orchesellinae</taxon>
        <taxon>Orchesella</taxon>
    </lineage>
</organism>
<reference evidence="3 4" key="1">
    <citation type="submission" date="2024-08" db="EMBL/GenBank/DDBJ databases">
        <authorList>
            <person name="Cucini C."/>
            <person name="Frati F."/>
        </authorList>
    </citation>
    <scope>NUCLEOTIDE SEQUENCE [LARGE SCALE GENOMIC DNA]</scope>
</reference>
<accession>A0ABP1S7A8</accession>
<evidence type="ECO:0000256" key="1">
    <source>
        <dbReference type="SAM" id="SignalP"/>
    </source>
</evidence>
<dbReference type="Gene3D" id="2.60.40.150">
    <property type="entry name" value="C2 domain"/>
    <property type="match status" value="2"/>
</dbReference>
<dbReference type="InterPro" id="IPR035892">
    <property type="entry name" value="C2_domain_sf"/>
</dbReference>
<feature type="domain" description="C2" evidence="2">
    <location>
        <begin position="146"/>
        <end position="274"/>
    </location>
</feature>
<dbReference type="EMBL" id="CAXLJM020000164">
    <property type="protein sequence ID" value="CAL8145485.1"/>
    <property type="molecule type" value="Genomic_DNA"/>
</dbReference>
<comment type="caution">
    <text evidence="3">The sequence shown here is derived from an EMBL/GenBank/DDBJ whole genome shotgun (WGS) entry which is preliminary data.</text>
</comment>
<feature type="signal peptide" evidence="1">
    <location>
        <begin position="1"/>
        <end position="23"/>
    </location>
</feature>
<keyword evidence="4" id="KW-1185">Reference proteome</keyword>
<dbReference type="SUPFAM" id="SSF49562">
    <property type="entry name" value="C2 domain (Calcium/lipid-binding domain, CaLB)"/>
    <property type="match status" value="2"/>
</dbReference>
<dbReference type="PANTHER" id="PTHR47800:SF5">
    <property type="entry name" value="FER-1-LIKE PROTEIN 6"/>
    <property type="match status" value="1"/>
</dbReference>
<gene>
    <name evidence="3" type="ORF">ODALV1_LOCUS30507</name>
</gene>
<dbReference type="Proteomes" id="UP001642540">
    <property type="component" value="Unassembled WGS sequence"/>
</dbReference>
<proteinExistence type="predicted"/>
<evidence type="ECO:0000313" key="3">
    <source>
        <dbReference type="EMBL" id="CAL8145485.1"/>
    </source>
</evidence>
<dbReference type="Pfam" id="PF00168">
    <property type="entry name" value="C2"/>
    <property type="match status" value="2"/>
</dbReference>
<keyword evidence="1" id="KW-0732">Signal</keyword>
<dbReference type="SMART" id="SM00239">
    <property type="entry name" value="C2"/>
    <property type="match status" value="2"/>
</dbReference>
<dbReference type="InterPro" id="IPR000008">
    <property type="entry name" value="C2_dom"/>
</dbReference>
<sequence length="286" mass="31694">MANSLFLIAMLAAASSIFGFSHGAGVEKAKLKFKVSGRNLLDKGILGTSDPYFIVSLSEDGGNSKSKVGRSDTIQNQLNPDWSNVFEIHFDRSKNQYLYFHVWDNDRLREDDTLGRVWVNVADYVDKGQIDTPNLDKQGYLIIKNADGGVGSGLLPLPTGTPDSQTLRFMLSANGLPTKDDIGFIPLKGDPYVMVVHTDGPAGSTHEVGRTSTVSSSKDPSWSDILTLRWTQSKDQRLRFRIYDDDNLRSDDKLGQGWMEVNDYVAKGQIYTVILPKKGTLTIRKA</sequence>
<feature type="domain" description="C2" evidence="2">
    <location>
        <begin position="12"/>
        <end position="134"/>
    </location>
</feature>
<dbReference type="CDD" id="cd00030">
    <property type="entry name" value="C2"/>
    <property type="match status" value="2"/>
</dbReference>
<evidence type="ECO:0000313" key="4">
    <source>
        <dbReference type="Proteomes" id="UP001642540"/>
    </source>
</evidence>
<dbReference type="PANTHER" id="PTHR47800">
    <property type="entry name" value="C2 DOMAIN-CONTAINING PROTEIN"/>
    <property type="match status" value="1"/>
</dbReference>
<evidence type="ECO:0000259" key="2">
    <source>
        <dbReference type="PROSITE" id="PS50004"/>
    </source>
</evidence>
<name>A0ABP1S7A8_9HEXA</name>
<dbReference type="PROSITE" id="PS50004">
    <property type="entry name" value="C2"/>
    <property type="match status" value="2"/>
</dbReference>
<protein>
    <recommendedName>
        <fullName evidence="2">C2 domain-containing protein</fullName>
    </recommendedName>
</protein>
<feature type="chain" id="PRO_5045785591" description="C2 domain-containing protein" evidence="1">
    <location>
        <begin position="24"/>
        <end position="286"/>
    </location>
</feature>